<dbReference type="InterPro" id="IPR019775">
    <property type="entry name" value="WD40_repeat_CS"/>
</dbReference>
<name>A0A067QCQ8_9AGAM</name>
<feature type="region of interest" description="Disordered" evidence="7">
    <location>
        <begin position="1"/>
        <end position="84"/>
    </location>
</feature>
<dbReference type="PROSITE" id="PS00678">
    <property type="entry name" value="WD_REPEATS_1"/>
    <property type="match status" value="1"/>
</dbReference>
<dbReference type="OrthoDB" id="2096344at2759"/>
<dbReference type="SUPFAM" id="SSF50978">
    <property type="entry name" value="WD40 repeat-like"/>
    <property type="match status" value="1"/>
</dbReference>
<dbReference type="InParanoid" id="A0A067QCQ8"/>
<evidence type="ECO:0000256" key="2">
    <source>
        <dbReference type="ARBA" id="ARBA00022574"/>
    </source>
</evidence>
<dbReference type="PANTHER" id="PTHR22852:SF0">
    <property type="entry name" value="DENTICLELESS PROTEIN HOMOLOG"/>
    <property type="match status" value="1"/>
</dbReference>
<feature type="compositionally biased region" description="Low complexity" evidence="7">
    <location>
        <begin position="383"/>
        <end position="400"/>
    </location>
</feature>
<proteinExistence type="inferred from homology"/>
<keyword evidence="9" id="KW-1185">Reference proteome</keyword>
<dbReference type="GO" id="GO:0005634">
    <property type="term" value="C:nucleus"/>
    <property type="evidence" value="ECO:0007669"/>
    <property type="project" value="TreeGrafter"/>
</dbReference>
<dbReference type="FunCoup" id="A0A067QCQ8">
    <property type="interactions" value="213"/>
</dbReference>
<dbReference type="GO" id="GO:0030674">
    <property type="term" value="F:protein-macromolecule adaptor activity"/>
    <property type="evidence" value="ECO:0007669"/>
    <property type="project" value="TreeGrafter"/>
</dbReference>
<feature type="compositionally biased region" description="Basic and acidic residues" evidence="7">
    <location>
        <begin position="52"/>
        <end position="67"/>
    </location>
</feature>
<reference evidence="9" key="1">
    <citation type="journal article" date="2014" name="Proc. Natl. Acad. Sci. U.S.A.">
        <title>Extensive sampling of basidiomycete genomes demonstrates inadequacy of the white-rot/brown-rot paradigm for wood decay fungi.</title>
        <authorList>
            <person name="Riley R."/>
            <person name="Salamov A.A."/>
            <person name="Brown D.W."/>
            <person name="Nagy L.G."/>
            <person name="Floudas D."/>
            <person name="Held B.W."/>
            <person name="Levasseur A."/>
            <person name="Lombard V."/>
            <person name="Morin E."/>
            <person name="Otillar R."/>
            <person name="Lindquist E.A."/>
            <person name="Sun H."/>
            <person name="LaButti K.M."/>
            <person name="Schmutz J."/>
            <person name="Jabbour D."/>
            <person name="Luo H."/>
            <person name="Baker S.E."/>
            <person name="Pisabarro A.G."/>
            <person name="Walton J.D."/>
            <person name="Blanchette R.A."/>
            <person name="Henrissat B."/>
            <person name="Martin F."/>
            <person name="Cullen D."/>
            <person name="Hibbett D.S."/>
            <person name="Grigoriev I.V."/>
        </authorList>
    </citation>
    <scope>NUCLEOTIDE SEQUENCE [LARGE SCALE GENOMIC DNA]</scope>
    <source>
        <strain evidence="9">MUCL 33604</strain>
    </source>
</reference>
<comment type="pathway">
    <text evidence="1">Protein modification; protein ubiquitination.</text>
</comment>
<dbReference type="HOGENOM" id="CLU_038595_0_0_1"/>
<keyword evidence="2 6" id="KW-0853">WD repeat</keyword>
<evidence type="ECO:0000256" key="3">
    <source>
        <dbReference type="ARBA" id="ARBA00022737"/>
    </source>
</evidence>
<dbReference type="InterPro" id="IPR051865">
    <property type="entry name" value="WD-repeat_CDT2_adapter"/>
</dbReference>
<evidence type="ECO:0000313" key="9">
    <source>
        <dbReference type="Proteomes" id="UP000027265"/>
    </source>
</evidence>
<gene>
    <name evidence="8" type="ORF">JAAARDRAFT_28403</name>
</gene>
<evidence type="ECO:0000256" key="5">
    <source>
        <dbReference type="ARBA" id="ARBA00038344"/>
    </source>
</evidence>
<evidence type="ECO:0000256" key="4">
    <source>
        <dbReference type="ARBA" id="ARBA00022786"/>
    </source>
</evidence>
<feature type="region of interest" description="Disordered" evidence="7">
    <location>
        <begin position="375"/>
        <end position="417"/>
    </location>
</feature>
<dbReference type="InterPro" id="IPR036322">
    <property type="entry name" value="WD40_repeat_dom_sf"/>
</dbReference>
<dbReference type="PANTHER" id="PTHR22852">
    <property type="entry name" value="LETHAL 2 DENTICLELESS PROTEIN RETINOIC ACID-REGULATED NUCLEAR MATRIX-ASSOCIATED PROTEIN"/>
    <property type="match status" value="1"/>
</dbReference>
<comment type="similarity">
    <text evidence="5">Belongs to the WD repeat cdt2 family.</text>
</comment>
<dbReference type="AlphaFoldDB" id="A0A067QCQ8"/>
<keyword evidence="3" id="KW-0677">Repeat</keyword>
<organism evidence="8 9">
    <name type="scientific">Jaapia argillacea MUCL 33604</name>
    <dbReference type="NCBI Taxonomy" id="933084"/>
    <lineage>
        <taxon>Eukaryota</taxon>
        <taxon>Fungi</taxon>
        <taxon>Dikarya</taxon>
        <taxon>Basidiomycota</taxon>
        <taxon>Agaricomycotina</taxon>
        <taxon>Agaricomycetes</taxon>
        <taxon>Agaricomycetidae</taxon>
        <taxon>Jaapiales</taxon>
        <taxon>Jaapiaceae</taxon>
        <taxon>Jaapia</taxon>
    </lineage>
</organism>
<dbReference type="GO" id="GO:0043161">
    <property type="term" value="P:proteasome-mediated ubiquitin-dependent protein catabolic process"/>
    <property type="evidence" value="ECO:0007669"/>
    <property type="project" value="TreeGrafter"/>
</dbReference>
<feature type="region of interest" description="Disordered" evidence="7">
    <location>
        <begin position="311"/>
        <end position="336"/>
    </location>
</feature>
<sequence>MLPSPSSSPRRPLANHTNTHRNKRTPTSASVKLSSFFLPTPKTENVLKRKRASDVDDVSKTSGKAREVEDEEEESSSGSDDEMEDLVDFQARTRRRTVFRMREGAAMARPRFFSGQAPVSTRPILQSFVSSHKSDLYRCHSIRPDGCLTPPYACAYTNGAKRGESPLLAVATEQGTVHILDTSKRPHWECEPQRTSFQTHANGIFDIKWSPSDNLLATASGDYSTRISSPSNSHSSDDRTLYTLLGHGNTVKCIAWTGERAFGSGGDRDDILATGARDGSICIWDLRASSSNSTASEESRAVDGDVLAPMTRVGKSHGPVAKPKGKGGKSGGPSVRSVTSLVWSEGDEWGLISSGSFDGILQYWDIRYPTLPTKSTTMSHVNSSPRDPTTSPTSQTTSSPFLPPAPRRSRGIISLTSGTGPTSNILFALSMGGDARIHTYSTPSLEPIQIHNPRTGGQSGGWYAYANMHATNFYVRTAVSPCGRWLASGSSSRLGKVFLFDVSSASSALSPSSRSHSSRAGYGSGVGVELSFTHSHPSSNPLPTQMRGEVGALDWAADGMLATCVDDGTVRVWRPDLEVHKRCVEYEGEERWNWCWAVPT</sequence>
<dbReference type="PROSITE" id="PS50082">
    <property type="entry name" value="WD_REPEATS_2"/>
    <property type="match status" value="2"/>
</dbReference>
<dbReference type="Gene3D" id="2.130.10.10">
    <property type="entry name" value="YVTN repeat-like/Quinoprotein amine dehydrogenase"/>
    <property type="match status" value="2"/>
</dbReference>
<feature type="repeat" description="WD" evidence="6">
    <location>
        <begin position="244"/>
        <end position="294"/>
    </location>
</feature>
<feature type="compositionally biased region" description="Low complexity" evidence="7">
    <location>
        <begin position="1"/>
        <end position="12"/>
    </location>
</feature>
<dbReference type="Pfam" id="PF00400">
    <property type="entry name" value="WD40"/>
    <property type="match status" value="4"/>
</dbReference>
<dbReference type="InterPro" id="IPR015943">
    <property type="entry name" value="WD40/YVTN_repeat-like_dom_sf"/>
</dbReference>
<evidence type="ECO:0000313" key="8">
    <source>
        <dbReference type="EMBL" id="KDQ64764.1"/>
    </source>
</evidence>
<dbReference type="InterPro" id="IPR001680">
    <property type="entry name" value="WD40_rpt"/>
</dbReference>
<protein>
    <submittedName>
        <fullName evidence="8">Uncharacterized protein</fullName>
    </submittedName>
</protein>
<dbReference type="SMART" id="SM00320">
    <property type="entry name" value="WD40"/>
    <property type="match status" value="5"/>
</dbReference>
<evidence type="ECO:0000256" key="7">
    <source>
        <dbReference type="SAM" id="MobiDB-lite"/>
    </source>
</evidence>
<dbReference type="Proteomes" id="UP000027265">
    <property type="component" value="Unassembled WGS sequence"/>
</dbReference>
<evidence type="ECO:0000256" key="1">
    <source>
        <dbReference type="ARBA" id="ARBA00004906"/>
    </source>
</evidence>
<dbReference type="EMBL" id="KL197709">
    <property type="protein sequence ID" value="KDQ64764.1"/>
    <property type="molecule type" value="Genomic_DNA"/>
</dbReference>
<keyword evidence="4" id="KW-0833">Ubl conjugation pathway</keyword>
<accession>A0A067QCQ8</accession>
<evidence type="ECO:0000256" key="6">
    <source>
        <dbReference type="PROSITE-ProRule" id="PRU00221"/>
    </source>
</evidence>
<feature type="compositionally biased region" description="Acidic residues" evidence="7">
    <location>
        <begin position="68"/>
        <end position="84"/>
    </location>
</feature>
<dbReference type="STRING" id="933084.A0A067QCQ8"/>
<feature type="repeat" description="WD" evidence="6">
    <location>
        <begin position="197"/>
        <end position="227"/>
    </location>
</feature>